<feature type="domain" description="Kinesin motor" evidence="3">
    <location>
        <begin position="31"/>
        <end position="365"/>
    </location>
</feature>
<evidence type="ECO:0000256" key="1">
    <source>
        <dbReference type="PROSITE-ProRule" id="PRU00283"/>
    </source>
</evidence>
<dbReference type="GO" id="GO:0016887">
    <property type="term" value="F:ATP hydrolysis activity"/>
    <property type="evidence" value="ECO:0007669"/>
    <property type="project" value="TreeGrafter"/>
</dbReference>
<sequence>MYWGYSSKGSLFAPSESAHDEYMDITAERKPIRIVVRAAPQRLEPKGKLPAFCHLVDQEITVNTGKPEYSSFDKVLGANTTNKDLYDCLNDDMEVVQNVLDAFNSTVITYGAAFSGKSYSLLGGNADGSLEQNTTYLLFKELFAKIEEELKEKGTKFSIKLNAFEVSLEKIYDLLAPESSKKKSLKLHHEDNKLEYNIKDLSSAVVTSIDDVAKHLSDISRRTQIESRAKRRSRSHVFFKLSIEQRNVADETLKLSALTIVDLAGCDLVTKEKAKHIPSDEIKKLNTETKAFKHVVDVVSEYETKQHRNIPESSIPYRESTLTKLLLSPLIGNSLTTFLVCCSTDRIDEKDSMKTLLSAGVIRRIRTNVRPNVFGLHQKKKMTLFYEAMKTKEQNYLSRIQQLEQERDSMRDKYSGNSQGSAQSPISTELKKSEAENKALIEQLALLRSALQNGGDGKSVDAQQTGSIMDITNSLIEKSSKVVELQSSIEETKHMNFILKGKLKGIDGRDKALEDMNTKLMSQIKAHEKMIQDLLTANAAIESELDHFKEINKIRTEKLQLMEERMSKLNLGSSGQDSASSIRNNSLSASSGHTMVPIDEGKVGFGGSSWSNPSPKTTVPRNRQVSVGSIGQSSTEDGFVPRPLKKGLKLNSVRVVSGPATSPNRPHTNS</sequence>
<evidence type="ECO:0000259" key="3">
    <source>
        <dbReference type="PROSITE" id="PS50067"/>
    </source>
</evidence>
<dbReference type="GO" id="GO:0008017">
    <property type="term" value="F:microtubule binding"/>
    <property type="evidence" value="ECO:0007669"/>
    <property type="project" value="InterPro"/>
</dbReference>
<dbReference type="SMART" id="SM00129">
    <property type="entry name" value="KISc"/>
    <property type="match status" value="1"/>
</dbReference>
<keyword evidence="1" id="KW-0505">Motor protein</keyword>
<keyword evidence="1" id="KW-0547">Nucleotide-binding</keyword>
<organism evidence="4 5">
    <name type="scientific">Maudiozyma humilis</name>
    <name type="common">Sour dough yeast</name>
    <name type="synonym">Kazachstania humilis</name>
    <dbReference type="NCBI Taxonomy" id="51915"/>
    <lineage>
        <taxon>Eukaryota</taxon>
        <taxon>Fungi</taxon>
        <taxon>Dikarya</taxon>
        <taxon>Ascomycota</taxon>
        <taxon>Saccharomycotina</taxon>
        <taxon>Saccharomycetes</taxon>
        <taxon>Saccharomycetales</taxon>
        <taxon>Saccharomycetaceae</taxon>
        <taxon>Maudiozyma</taxon>
    </lineage>
</organism>
<dbReference type="GO" id="GO:0005874">
    <property type="term" value="C:microtubule"/>
    <property type="evidence" value="ECO:0007669"/>
    <property type="project" value="TreeGrafter"/>
</dbReference>
<dbReference type="PRINTS" id="PR00380">
    <property type="entry name" value="KINESINHEAVY"/>
</dbReference>
<reference evidence="4 5" key="1">
    <citation type="journal article" date="2023" name="Elife">
        <title>Identification of key yeast species and microbe-microbe interactions impacting larval growth of Drosophila in the wild.</title>
        <authorList>
            <person name="Mure A."/>
            <person name="Sugiura Y."/>
            <person name="Maeda R."/>
            <person name="Honda K."/>
            <person name="Sakurai N."/>
            <person name="Takahashi Y."/>
            <person name="Watada M."/>
            <person name="Katoh T."/>
            <person name="Gotoh A."/>
            <person name="Gotoh Y."/>
            <person name="Taniguchi I."/>
            <person name="Nakamura K."/>
            <person name="Hayashi T."/>
            <person name="Katayama T."/>
            <person name="Uemura T."/>
            <person name="Hattori Y."/>
        </authorList>
    </citation>
    <scope>NUCLEOTIDE SEQUENCE [LARGE SCALE GENOMIC DNA]</scope>
    <source>
        <strain evidence="4 5">KH-74</strain>
    </source>
</reference>
<dbReference type="InterPro" id="IPR001752">
    <property type="entry name" value="Kinesin_motor_dom"/>
</dbReference>
<dbReference type="AlphaFoldDB" id="A0AAV5RQ06"/>
<comment type="similarity">
    <text evidence="1">Belongs to the TRAFAC class myosin-kinesin ATPase superfamily. Kinesin family.</text>
</comment>
<keyword evidence="5" id="KW-1185">Reference proteome</keyword>
<feature type="region of interest" description="Disordered" evidence="2">
    <location>
        <begin position="407"/>
        <end position="431"/>
    </location>
</feature>
<feature type="compositionally biased region" description="Low complexity" evidence="2">
    <location>
        <begin position="578"/>
        <end position="591"/>
    </location>
</feature>
<accession>A0AAV5RQ06</accession>
<dbReference type="EMBL" id="BTGD01000001">
    <property type="protein sequence ID" value="GMM53523.1"/>
    <property type="molecule type" value="Genomic_DNA"/>
</dbReference>
<dbReference type="InterPro" id="IPR027640">
    <property type="entry name" value="Kinesin-like_fam"/>
</dbReference>
<dbReference type="PANTHER" id="PTHR24115">
    <property type="entry name" value="KINESIN-RELATED"/>
    <property type="match status" value="1"/>
</dbReference>
<evidence type="ECO:0000256" key="2">
    <source>
        <dbReference type="SAM" id="MobiDB-lite"/>
    </source>
</evidence>
<dbReference type="GO" id="GO:0005524">
    <property type="term" value="F:ATP binding"/>
    <property type="evidence" value="ECO:0007669"/>
    <property type="project" value="UniProtKB-UniRule"/>
</dbReference>
<dbReference type="SUPFAM" id="SSF52540">
    <property type="entry name" value="P-loop containing nucleoside triphosphate hydrolases"/>
    <property type="match status" value="1"/>
</dbReference>
<dbReference type="Pfam" id="PF00225">
    <property type="entry name" value="Kinesin"/>
    <property type="match status" value="1"/>
</dbReference>
<name>A0AAV5RQ06_MAUHU</name>
<proteinExistence type="inferred from homology"/>
<dbReference type="PROSITE" id="PS50067">
    <property type="entry name" value="KINESIN_MOTOR_2"/>
    <property type="match status" value="1"/>
</dbReference>
<keyword evidence="1" id="KW-0067">ATP-binding</keyword>
<dbReference type="GO" id="GO:0008574">
    <property type="term" value="F:plus-end-directed microtubule motor activity"/>
    <property type="evidence" value="ECO:0007669"/>
    <property type="project" value="TreeGrafter"/>
</dbReference>
<feature type="compositionally biased region" description="Polar residues" evidence="2">
    <location>
        <begin position="608"/>
        <end position="636"/>
    </location>
</feature>
<dbReference type="GO" id="GO:0005871">
    <property type="term" value="C:kinesin complex"/>
    <property type="evidence" value="ECO:0007669"/>
    <property type="project" value="TreeGrafter"/>
</dbReference>
<feature type="compositionally biased region" description="Polar residues" evidence="2">
    <location>
        <begin position="659"/>
        <end position="670"/>
    </location>
</feature>
<dbReference type="GO" id="GO:0030705">
    <property type="term" value="P:cytoskeleton-dependent intracellular transport"/>
    <property type="evidence" value="ECO:0007669"/>
    <property type="project" value="TreeGrafter"/>
</dbReference>
<comment type="caution">
    <text evidence="4">The sequence shown here is derived from an EMBL/GenBank/DDBJ whole genome shotgun (WGS) entry which is preliminary data.</text>
</comment>
<dbReference type="InterPro" id="IPR036961">
    <property type="entry name" value="Kinesin_motor_dom_sf"/>
</dbReference>
<dbReference type="GO" id="GO:0007018">
    <property type="term" value="P:microtubule-based movement"/>
    <property type="evidence" value="ECO:0007669"/>
    <property type="project" value="InterPro"/>
</dbReference>
<evidence type="ECO:0000313" key="4">
    <source>
        <dbReference type="EMBL" id="GMM53523.1"/>
    </source>
</evidence>
<feature type="binding site" evidence="1">
    <location>
        <begin position="111"/>
        <end position="118"/>
    </location>
    <ligand>
        <name>ATP</name>
        <dbReference type="ChEBI" id="CHEBI:30616"/>
    </ligand>
</feature>
<feature type="compositionally biased region" description="Polar residues" evidence="2">
    <location>
        <begin position="415"/>
        <end position="427"/>
    </location>
</feature>
<dbReference type="Gene3D" id="3.40.850.10">
    <property type="entry name" value="Kinesin motor domain"/>
    <property type="match status" value="1"/>
</dbReference>
<dbReference type="Proteomes" id="UP001377567">
    <property type="component" value="Unassembled WGS sequence"/>
</dbReference>
<dbReference type="InterPro" id="IPR027417">
    <property type="entry name" value="P-loop_NTPase"/>
</dbReference>
<gene>
    <name evidence="4" type="ORF">DAKH74_001390</name>
</gene>
<evidence type="ECO:0000313" key="5">
    <source>
        <dbReference type="Proteomes" id="UP001377567"/>
    </source>
</evidence>
<dbReference type="PANTHER" id="PTHR24115:SF9">
    <property type="entry name" value="KINESIN HEAVY CHAIN"/>
    <property type="match status" value="1"/>
</dbReference>
<feature type="region of interest" description="Disordered" evidence="2">
    <location>
        <begin position="570"/>
        <end position="670"/>
    </location>
</feature>
<protein>
    <submittedName>
        <fullName evidence="4">Smy1 protein</fullName>
    </submittedName>
</protein>